<dbReference type="EMBL" id="JAHXDN010000002">
    <property type="protein sequence ID" value="MBW4708105.1"/>
    <property type="molecule type" value="Genomic_DNA"/>
</dbReference>
<accession>A0A9X1JYE9</accession>
<reference evidence="5" key="1">
    <citation type="submission" date="2021-07" db="EMBL/GenBank/DDBJ databases">
        <title>Roseobacter insulae sp. nov., isolated from a tidal flat.</title>
        <authorList>
            <person name="Park S."/>
            <person name="Yoon J.-H."/>
        </authorList>
    </citation>
    <scope>NUCLEOTIDE SEQUENCE</scope>
    <source>
        <strain evidence="5">YSTF-M11</strain>
    </source>
</reference>
<gene>
    <name evidence="5" type="ORF">KX928_09925</name>
</gene>
<dbReference type="GO" id="GO:0020037">
    <property type="term" value="F:heme binding"/>
    <property type="evidence" value="ECO:0007669"/>
    <property type="project" value="InterPro"/>
</dbReference>
<evidence type="ECO:0000313" key="5">
    <source>
        <dbReference type="EMBL" id="MBW4708105.1"/>
    </source>
</evidence>
<keyword evidence="2 3" id="KW-0408">Iron</keyword>
<sequence length="129" mass="13936">MRFFLIAALCLGQASAAQDLSEGKKLFRLHCATCHGVSAEGNGPMAPVLLVQPADLTQLSEKSGGQFPTFRVIQRIDGRDTLVSHGSDMPVYGWFFEGSDVAISTPSGQPIMTSQPIVDLVEWLKSVQE</sequence>
<dbReference type="Pfam" id="PF00034">
    <property type="entry name" value="Cytochrom_C"/>
    <property type="match status" value="1"/>
</dbReference>
<dbReference type="GO" id="GO:0009055">
    <property type="term" value="F:electron transfer activity"/>
    <property type="evidence" value="ECO:0007669"/>
    <property type="project" value="InterPro"/>
</dbReference>
<comment type="caution">
    <text evidence="5">The sequence shown here is derived from an EMBL/GenBank/DDBJ whole genome shotgun (WGS) entry which is preliminary data.</text>
</comment>
<name>A0A9X1JYE9_9RHOB</name>
<feature type="domain" description="Cytochrome c" evidence="4">
    <location>
        <begin position="18"/>
        <end position="128"/>
    </location>
</feature>
<dbReference type="InterPro" id="IPR009056">
    <property type="entry name" value="Cyt_c-like_dom"/>
</dbReference>
<proteinExistence type="predicted"/>
<evidence type="ECO:0000256" key="1">
    <source>
        <dbReference type="ARBA" id="ARBA00022723"/>
    </source>
</evidence>
<evidence type="ECO:0000256" key="2">
    <source>
        <dbReference type="ARBA" id="ARBA00023004"/>
    </source>
</evidence>
<dbReference type="Proteomes" id="UP001138661">
    <property type="component" value="Unassembled WGS sequence"/>
</dbReference>
<evidence type="ECO:0000259" key="4">
    <source>
        <dbReference type="PROSITE" id="PS51007"/>
    </source>
</evidence>
<dbReference type="AlphaFoldDB" id="A0A9X1JYE9"/>
<dbReference type="GO" id="GO:0046872">
    <property type="term" value="F:metal ion binding"/>
    <property type="evidence" value="ECO:0007669"/>
    <property type="project" value="UniProtKB-KW"/>
</dbReference>
<protein>
    <submittedName>
        <fullName evidence="5">C-type cytochrome</fullName>
    </submittedName>
</protein>
<organism evidence="5 6">
    <name type="scientific">Roseobacter insulae</name>
    <dbReference type="NCBI Taxonomy" id="2859783"/>
    <lineage>
        <taxon>Bacteria</taxon>
        <taxon>Pseudomonadati</taxon>
        <taxon>Pseudomonadota</taxon>
        <taxon>Alphaproteobacteria</taxon>
        <taxon>Rhodobacterales</taxon>
        <taxon>Roseobacteraceae</taxon>
        <taxon>Roseobacter</taxon>
    </lineage>
</organism>
<dbReference type="PROSITE" id="PS51007">
    <property type="entry name" value="CYTC"/>
    <property type="match status" value="1"/>
</dbReference>
<dbReference type="RefSeq" id="WP_219501545.1">
    <property type="nucleotide sequence ID" value="NZ_JAHXDN010000002.1"/>
</dbReference>
<keyword evidence="3" id="KW-0349">Heme</keyword>
<keyword evidence="6" id="KW-1185">Reference proteome</keyword>
<evidence type="ECO:0000256" key="3">
    <source>
        <dbReference type="PROSITE-ProRule" id="PRU00433"/>
    </source>
</evidence>
<keyword evidence="1 3" id="KW-0479">Metal-binding</keyword>
<evidence type="ECO:0000313" key="6">
    <source>
        <dbReference type="Proteomes" id="UP001138661"/>
    </source>
</evidence>